<organism evidence="2 3">
    <name type="scientific">Exidia glandulosa HHB12029</name>
    <dbReference type="NCBI Taxonomy" id="1314781"/>
    <lineage>
        <taxon>Eukaryota</taxon>
        <taxon>Fungi</taxon>
        <taxon>Dikarya</taxon>
        <taxon>Basidiomycota</taxon>
        <taxon>Agaricomycotina</taxon>
        <taxon>Agaricomycetes</taxon>
        <taxon>Auriculariales</taxon>
        <taxon>Exidiaceae</taxon>
        <taxon>Exidia</taxon>
    </lineage>
</organism>
<feature type="compositionally biased region" description="Low complexity" evidence="1">
    <location>
        <begin position="134"/>
        <end position="150"/>
    </location>
</feature>
<feature type="region of interest" description="Disordered" evidence="1">
    <location>
        <begin position="1"/>
        <end position="71"/>
    </location>
</feature>
<evidence type="ECO:0000256" key="1">
    <source>
        <dbReference type="SAM" id="MobiDB-lite"/>
    </source>
</evidence>
<keyword evidence="3" id="KW-1185">Reference proteome</keyword>
<gene>
    <name evidence="2" type="ORF">EXIGLDRAFT_766334</name>
</gene>
<proteinExistence type="predicted"/>
<dbReference type="Proteomes" id="UP000077266">
    <property type="component" value="Unassembled WGS sequence"/>
</dbReference>
<dbReference type="AlphaFoldDB" id="A0A165JTV5"/>
<dbReference type="EMBL" id="KV425959">
    <property type="protein sequence ID" value="KZV95324.1"/>
    <property type="molecule type" value="Genomic_DNA"/>
</dbReference>
<feature type="compositionally biased region" description="Acidic residues" evidence="1">
    <location>
        <begin position="178"/>
        <end position="187"/>
    </location>
</feature>
<evidence type="ECO:0000313" key="2">
    <source>
        <dbReference type="EMBL" id="KZV95324.1"/>
    </source>
</evidence>
<feature type="compositionally biased region" description="Low complexity" evidence="1">
    <location>
        <begin position="11"/>
        <end position="23"/>
    </location>
</feature>
<sequence length="271" mass="28078">MSDNGQNSQQPLAPLGGNSGSSAPPGPLHQSGSGNPAAKPAPADPQSGPDSGASKAGGPNPKPAAGDIDPAKQQALDRACVNVCTSVVQAYRTGTIDKRLATHKITIAIYRTGRADPKHSDPWIKQLDDHDAACASAAASGQGADPPATGGAPGGDKVASADPAARKRQREDGHDSDGDNDNSDDDADSNRNKRRAYDPGAAAFRKAFFNTGPVSPHVQKTLNARDNYTADIKQARRDVLRGGQCPPFPSELLDGVLSDNAIDFNKIFSAR</sequence>
<protein>
    <submittedName>
        <fullName evidence="2">Uncharacterized protein</fullName>
    </submittedName>
</protein>
<reference evidence="2 3" key="1">
    <citation type="journal article" date="2016" name="Mol. Biol. Evol.">
        <title>Comparative Genomics of Early-Diverging Mushroom-Forming Fungi Provides Insights into the Origins of Lignocellulose Decay Capabilities.</title>
        <authorList>
            <person name="Nagy L.G."/>
            <person name="Riley R."/>
            <person name="Tritt A."/>
            <person name="Adam C."/>
            <person name="Daum C."/>
            <person name="Floudas D."/>
            <person name="Sun H."/>
            <person name="Yadav J.S."/>
            <person name="Pangilinan J."/>
            <person name="Larsson K.H."/>
            <person name="Matsuura K."/>
            <person name="Barry K."/>
            <person name="Labutti K."/>
            <person name="Kuo R."/>
            <person name="Ohm R.A."/>
            <person name="Bhattacharya S.S."/>
            <person name="Shirouzu T."/>
            <person name="Yoshinaga Y."/>
            <person name="Martin F.M."/>
            <person name="Grigoriev I.V."/>
            <person name="Hibbett D.S."/>
        </authorList>
    </citation>
    <scope>NUCLEOTIDE SEQUENCE [LARGE SCALE GENOMIC DNA]</scope>
    <source>
        <strain evidence="2 3">HHB12029</strain>
    </source>
</reference>
<feature type="region of interest" description="Disordered" evidence="1">
    <location>
        <begin position="134"/>
        <end position="197"/>
    </location>
</feature>
<accession>A0A165JTV5</accession>
<evidence type="ECO:0000313" key="3">
    <source>
        <dbReference type="Proteomes" id="UP000077266"/>
    </source>
</evidence>
<feature type="compositionally biased region" description="Basic and acidic residues" evidence="1">
    <location>
        <begin position="188"/>
        <end position="197"/>
    </location>
</feature>
<dbReference type="InParanoid" id="A0A165JTV5"/>
<feature type="compositionally biased region" description="Polar residues" evidence="1">
    <location>
        <begin position="1"/>
        <end position="10"/>
    </location>
</feature>
<name>A0A165JTV5_EXIGL</name>